<dbReference type="GO" id="GO:0016787">
    <property type="term" value="F:hydrolase activity"/>
    <property type="evidence" value="ECO:0007669"/>
    <property type="project" value="UniProtKB-KW"/>
</dbReference>
<dbReference type="Pfam" id="PF12146">
    <property type="entry name" value="Hydrolase_4"/>
    <property type="match status" value="1"/>
</dbReference>
<keyword evidence="3" id="KW-1185">Reference proteome</keyword>
<dbReference type="InterPro" id="IPR022742">
    <property type="entry name" value="Hydrolase_4"/>
</dbReference>
<evidence type="ECO:0000259" key="1">
    <source>
        <dbReference type="Pfam" id="PF12146"/>
    </source>
</evidence>
<organism evidence="2 3">
    <name type="scientific">Gracilibacillus oryzae</name>
    <dbReference type="NCBI Taxonomy" id="1672701"/>
    <lineage>
        <taxon>Bacteria</taxon>
        <taxon>Bacillati</taxon>
        <taxon>Bacillota</taxon>
        <taxon>Bacilli</taxon>
        <taxon>Bacillales</taxon>
        <taxon>Bacillaceae</taxon>
        <taxon>Gracilibacillus</taxon>
    </lineage>
</organism>
<keyword evidence="2" id="KW-0378">Hydrolase</keyword>
<reference evidence="2 3" key="1">
    <citation type="submission" date="2019-10" db="EMBL/GenBank/DDBJ databases">
        <title>Gracilibacillus sp. nov. isolated from rice seeds.</title>
        <authorList>
            <person name="He S."/>
        </authorList>
    </citation>
    <scope>NUCLEOTIDE SEQUENCE [LARGE SCALE GENOMIC DNA]</scope>
    <source>
        <strain evidence="2 3">TD8</strain>
    </source>
</reference>
<dbReference type="EMBL" id="WEID01000065">
    <property type="protein sequence ID" value="KAB8131742.1"/>
    <property type="molecule type" value="Genomic_DNA"/>
</dbReference>
<dbReference type="Proteomes" id="UP000480246">
    <property type="component" value="Unassembled WGS sequence"/>
</dbReference>
<protein>
    <submittedName>
        <fullName evidence="2">Alpha/beta hydrolase</fullName>
    </submittedName>
</protein>
<accession>A0A7C8L2V1</accession>
<dbReference type="AlphaFoldDB" id="A0A7C8L2V1"/>
<dbReference type="PANTHER" id="PTHR11614">
    <property type="entry name" value="PHOSPHOLIPASE-RELATED"/>
    <property type="match status" value="1"/>
</dbReference>
<dbReference type="RefSeq" id="WP_153404042.1">
    <property type="nucleotide sequence ID" value="NZ_ML762432.1"/>
</dbReference>
<gene>
    <name evidence="2" type="ORF">F9U64_12820</name>
</gene>
<evidence type="ECO:0000313" key="3">
    <source>
        <dbReference type="Proteomes" id="UP000480246"/>
    </source>
</evidence>
<dbReference type="OrthoDB" id="9806902at2"/>
<evidence type="ECO:0000313" key="2">
    <source>
        <dbReference type="EMBL" id="KAB8131742.1"/>
    </source>
</evidence>
<dbReference type="InterPro" id="IPR051044">
    <property type="entry name" value="MAG_DAG_Lipase"/>
</dbReference>
<dbReference type="SUPFAM" id="SSF53474">
    <property type="entry name" value="alpha/beta-Hydrolases"/>
    <property type="match status" value="1"/>
</dbReference>
<dbReference type="Gene3D" id="3.40.50.1820">
    <property type="entry name" value="alpha/beta hydrolase"/>
    <property type="match status" value="1"/>
</dbReference>
<sequence>MQTSKWLAMSDQIPVYLRMWNQVKSPRAIVQIVHGMAEHIERYDDFATFLNSQNILVYGNDHRGHGRTGEKQNKMGYFCHEDGFDRAVRDLMEITECIQQKNPALPIFLIGHSMGSFFTRRYLTLHKERNVSGVVLIGTGYQPSSILKAGKALVKSISRIKEKTAPGQFMNKLTFNQYNKRTEKETEFDWLSTDRELVREYIKDPLCGFIPTNQFFYDLYEGIDKIQQKRAIAQINKQIPLLFLSGEDDPVTNYGEGMNSVARLYPSDDKELKIYPKMRHEILNEHEKEIVFRDILNWINKQIT</sequence>
<dbReference type="InterPro" id="IPR029058">
    <property type="entry name" value="AB_hydrolase_fold"/>
</dbReference>
<comment type="caution">
    <text evidence="2">The sequence shown here is derived from an EMBL/GenBank/DDBJ whole genome shotgun (WGS) entry which is preliminary data.</text>
</comment>
<name>A0A7C8L2V1_9BACI</name>
<proteinExistence type="predicted"/>
<feature type="domain" description="Serine aminopeptidase S33" evidence="1">
    <location>
        <begin position="25"/>
        <end position="287"/>
    </location>
</feature>